<feature type="domain" description="Carboxylesterase type B" evidence="4">
    <location>
        <begin position="601"/>
        <end position="708"/>
    </location>
</feature>
<evidence type="ECO:0000313" key="5">
    <source>
        <dbReference type="EMBL" id="CEQ42040.1"/>
    </source>
</evidence>
<dbReference type="InterPro" id="IPR050309">
    <property type="entry name" value="Type-B_Carboxylest/Lipase"/>
</dbReference>
<sequence>MRLPRFLAPSSSSRSLLHTRLPTHVPHDDDDDPLTDEATIPLTSLDPDASFDSAAAYPSKSSSSRSTNRLSALLSSLPIRRILALAVVLVAVYKLATYVYYADYSRISDHLDDYRDRYAAWRGYGAKDGAWEMIPVLPSVRIRGRRYRSVQEDDGDKFQSWKALPYALPPTGDRRFRVAVPLEEREDGGEEQETTMGEWDAGPREDRMDGPKEEYDGHEDCLNLYTKYWGDVWTRAQRLLSARASKYDPAAGGFVSGSSSEAKYHPRELMHLAINELDQPFVFVSINYRLGALGFTASPPPPGPEPTPPHIPTRAPTDLDLNIGLKDQILALKWVNEHIAQFGGDPEKVVLVGHSAGAMSVGLHMLYTGTRGGNEGLFRGAFMLSGAPTSFPVPWPHDAAARTLHPLPGPAQCPSPVQRDRGPPDNTLLLDCLRALPLPSLYQATRVLTDDSPINAWFPYYPVLEGEWGTGPTGVDGKRGGGGWLDVRPSERITRGEYTRIPVVMGSVRDEGNRFVHPEISEGEDEFLAVVRGASRVVLPPRLLPMRWTDLTRGNGGDVADIFDFTYGAILDLLEPILSYYPPPPSAPESGPFAGLSSNFPRLALFLGDILFQAPRRHFLRETPKDFGEDAWGYVYEERREGAAERMGVQHGADLPAWFNHPAADDESMMQLSRDMGAYLVNFVTRLNPNGPGLPRWPQYTMDRLTLQLARSNITVVGDNDRLEAMRFLNINNPIFAR</sequence>
<evidence type="ECO:0000256" key="1">
    <source>
        <dbReference type="ARBA" id="ARBA00005964"/>
    </source>
</evidence>
<name>A0A0D6ER32_SPOSA</name>
<organism evidence="5 6">
    <name type="scientific">Sporidiobolus salmonicolor</name>
    <name type="common">Yeast-like fungus</name>
    <name type="synonym">Sporobolomyces salmonicolor</name>
    <dbReference type="NCBI Taxonomy" id="5005"/>
    <lineage>
        <taxon>Eukaryota</taxon>
        <taxon>Fungi</taxon>
        <taxon>Dikarya</taxon>
        <taxon>Basidiomycota</taxon>
        <taxon>Pucciniomycotina</taxon>
        <taxon>Microbotryomycetes</taxon>
        <taxon>Sporidiobolales</taxon>
        <taxon>Sporidiobolaceae</taxon>
        <taxon>Sporobolomyces</taxon>
    </lineage>
</organism>
<dbReference type="InterPro" id="IPR002018">
    <property type="entry name" value="CarbesteraseB"/>
</dbReference>
<dbReference type="Gene3D" id="3.40.50.1820">
    <property type="entry name" value="alpha/beta hydrolase"/>
    <property type="match status" value="1"/>
</dbReference>
<reference evidence="6" key="1">
    <citation type="submission" date="2015-02" db="EMBL/GenBank/DDBJ databases">
        <authorList>
            <person name="Gon?alves P."/>
        </authorList>
    </citation>
    <scope>NUCLEOTIDE SEQUENCE [LARGE SCALE GENOMIC DNA]</scope>
</reference>
<evidence type="ECO:0000256" key="3">
    <source>
        <dbReference type="SAM" id="MobiDB-lite"/>
    </source>
</evidence>
<proteinExistence type="inferred from homology"/>
<dbReference type="OrthoDB" id="408631at2759"/>
<dbReference type="PANTHER" id="PTHR11559">
    <property type="entry name" value="CARBOXYLESTERASE"/>
    <property type="match status" value="1"/>
</dbReference>
<dbReference type="EMBL" id="CENE01000020">
    <property type="protein sequence ID" value="CEQ42040.1"/>
    <property type="molecule type" value="Genomic_DNA"/>
</dbReference>
<feature type="domain" description="Carboxylesterase type B" evidence="4">
    <location>
        <begin position="141"/>
        <end position="517"/>
    </location>
</feature>
<keyword evidence="6" id="KW-1185">Reference proteome</keyword>
<dbReference type="ESTHER" id="sposa-a0a0d6er32">
    <property type="family name" value="Fungal_carboxylesterase_lipase"/>
</dbReference>
<dbReference type="PROSITE" id="PS00122">
    <property type="entry name" value="CARBOXYLESTERASE_B_1"/>
    <property type="match status" value="1"/>
</dbReference>
<dbReference type="InterPro" id="IPR019826">
    <property type="entry name" value="Carboxylesterase_B_AS"/>
</dbReference>
<dbReference type="SUPFAM" id="SSF53474">
    <property type="entry name" value="alpha/beta-Hydrolases"/>
    <property type="match status" value="1"/>
</dbReference>
<dbReference type="AlphaFoldDB" id="A0A0D6ER32"/>
<keyword evidence="2" id="KW-0378">Hydrolase</keyword>
<evidence type="ECO:0000259" key="4">
    <source>
        <dbReference type="Pfam" id="PF00135"/>
    </source>
</evidence>
<evidence type="ECO:0000256" key="2">
    <source>
        <dbReference type="ARBA" id="ARBA00022801"/>
    </source>
</evidence>
<protein>
    <submittedName>
        <fullName evidence="5">SPOSA6832_03811-mRNA-1:cds</fullName>
    </submittedName>
</protein>
<feature type="region of interest" description="Disordered" evidence="3">
    <location>
        <begin position="183"/>
        <end position="216"/>
    </location>
</feature>
<accession>A0A0D6ER32</accession>
<dbReference type="Pfam" id="PF00135">
    <property type="entry name" value="COesterase"/>
    <property type="match status" value="2"/>
</dbReference>
<dbReference type="Proteomes" id="UP000243876">
    <property type="component" value="Unassembled WGS sequence"/>
</dbReference>
<gene>
    <name evidence="5" type="primary">SPOSA6832_03811</name>
</gene>
<dbReference type="InterPro" id="IPR029058">
    <property type="entry name" value="AB_hydrolase_fold"/>
</dbReference>
<evidence type="ECO:0000313" key="6">
    <source>
        <dbReference type="Proteomes" id="UP000243876"/>
    </source>
</evidence>
<feature type="compositionally biased region" description="Acidic residues" evidence="3">
    <location>
        <begin position="184"/>
        <end position="193"/>
    </location>
</feature>
<feature type="compositionally biased region" description="Basic and acidic residues" evidence="3">
    <location>
        <begin position="201"/>
        <end position="216"/>
    </location>
</feature>
<comment type="similarity">
    <text evidence="1">Belongs to the type-B carboxylesterase/lipase family.</text>
</comment>
<dbReference type="GO" id="GO:0016787">
    <property type="term" value="F:hydrolase activity"/>
    <property type="evidence" value="ECO:0007669"/>
    <property type="project" value="UniProtKB-KW"/>
</dbReference>